<feature type="compositionally biased region" description="Polar residues" evidence="7">
    <location>
        <begin position="44"/>
        <end position="60"/>
    </location>
</feature>
<accession>R7QAS8</accession>
<dbReference type="PhylomeDB" id="R7QAS8"/>
<evidence type="ECO:0000313" key="10">
    <source>
        <dbReference type="Proteomes" id="UP000012073"/>
    </source>
</evidence>
<protein>
    <recommendedName>
        <fullName evidence="6">DNA polymerase II subunit 2</fullName>
    </recommendedName>
</protein>
<dbReference type="RefSeq" id="XP_005714315.1">
    <property type="nucleotide sequence ID" value="XM_005714258.1"/>
</dbReference>
<organism evidence="9 10">
    <name type="scientific">Chondrus crispus</name>
    <name type="common">Carrageen Irish moss</name>
    <name type="synonym">Polymorpha crispa</name>
    <dbReference type="NCBI Taxonomy" id="2769"/>
    <lineage>
        <taxon>Eukaryota</taxon>
        <taxon>Rhodophyta</taxon>
        <taxon>Florideophyceae</taxon>
        <taxon>Rhodymeniophycidae</taxon>
        <taxon>Gigartinales</taxon>
        <taxon>Gigartinaceae</taxon>
        <taxon>Chondrus</taxon>
    </lineage>
</organism>
<dbReference type="Gramene" id="CDF34496">
    <property type="protein sequence ID" value="CDF34496"/>
    <property type="gene ID" value="CHC_T00002866001"/>
</dbReference>
<gene>
    <name evidence="9" type="ORF">CHC_T00002866001</name>
</gene>
<feature type="domain" description="DNA polymerase alpha/delta/epsilon subunit B" evidence="8">
    <location>
        <begin position="238"/>
        <end position="447"/>
    </location>
</feature>
<feature type="region of interest" description="Disordered" evidence="7">
    <location>
        <begin position="44"/>
        <end position="73"/>
    </location>
</feature>
<evidence type="ECO:0000256" key="7">
    <source>
        <dbReference type="SAM" id="MobiDB-lite"/>
    </source>
</evidence>
<evidence type="ECO:0000259" key="8">
    <source>
        <dbReference type="Pfam" id="PF04042"/>
    </source>
</evidence>
<reference evidence="10" key="1">
    <citation type="journal article" date="2013" name="Proc. Natl. Acad. Sci. U.S.A.">
        <title>Genome structure and metabolic features in the red seaweed Chondrus crispus shed light on evolution of the Archaeplastida.</title>
        <authorList>
            <person name="Collen J."/>
            <person name="Porcel B."/>
            <person name="Carre W."/>
            <person name="Ball S.G."/>
            <person name="Chaparro C."/>
            <person name="Tonon T."/>
            <person name="Barbeyron T."/>
            <person name="Michel G."/>
            <person name="Noel B."/>
            <person name="Valentin K."/>
            <person name="Elias M."/>
            <person name="Artiguenave F."/>
            <person name="Arun A."/>
            <person name="Aury J.M."/>
            <person name="Barbosa-Neto J.F."/>
            <person name="Bothwell J.H."/>
            <person name="Bouget F.Y."/>
            <person name="Brillet L."/>
            <person name="Cabello-Hurtado F."/>
            <person name="Capella-Gutierrez S."/>
            <person name="Charrier B."/>
            <person name="Cladiere L."/>
            <person name="Cock J.M."/>
            <person name="Coelho S.M."/>
            <person name="Colleoni C."/>
            <person name="Czjzek M."/>
            <person name="Da Silva C."/>
            <person name="Delage L."/>
            <person name="Denoeud F."/>
            <person name="Deschamps P."/>
            <person name="Dittami S.M."/>
            <person name="Gabaldon T."/>
            <person name="Gachon C.M."/>
            <person name="Groisillier A."/>
            <person name="Herve C."/>
            <person name="Jabbari K."/>
            <person name="Katinka M."/>
            <person name="Kloareg B."/>
            <person name="Kowalczyk N."/>
            <person name="Labadie K."/>
            <person name="Leblanc C."/>
            <person name="Lopez P.J."/>
            <person name="McLachlan D.H."/>
            <person name="Meslet-Cladiere L."/>
            <person name="Moustafa A."/>
            <person name="Nehr Z."/>
            <person name="Nyvall Collen P."/>
            <person name="Panaud O."/>
            <person name="Partensky F."/>
            <person name="Poulain J."/>
            <person name="Rensing S.A."/>
            <person name="Rousvoal S."/>
            <person name="Samson G."/>
            <person name="Symeonidi A."/>
            <person name="Weissenbach J."/>
            <person name="Zambounis A."/>
            <person name="Wincker P."/>
            <person name="Boyen C."/>
        </authorList>
    </citation>
    <scope>NUCLEOTIDE SEQUENCE [LARGE SCALE GENOMIC DNA]</scope>
    <source>
        <strain evidence="10">cv. Stackhouse</strain>
    </source>
</reference>
<dbReference type="OMA" id="FFCEGCF"/>
<dbReference type="EMBL" id="HG001695">
    <property type="protein sequence ID" value="CDF34496.1"/>
    <property type="molecule type" value="Genomic_DNA"/>
</dbReference>
<feature type="region of interest" description="Disordered" evidence="7">
    <location>
        <begin position="610"/>
        <end position="632"/>
    </location>
</feature>
<name>R7QAS8_CHOCR</name>
<evidence type="ECO:0000256" key="4">
    <source>
        <dbReference type="ARBA" id="ARBA00023125"/>
    </source>
</evidence>
<feature type="compositionally biased region" description="Acidic residues" evidence="7">
    <location>
        <begin position="509"/>
        <end position="523"/>
    </location>
</feature>
<keyword evidence="10" id="KW-1185">Reference proteome</keyword>
<comment type="subcellular location">
    <subcellularLocation>
        <location evidence="1">Nucleus</location>
    </subcellularLocation>
</comment>
<dbReference type="Pfam" id="PF04042">
    <property type="entry name" value="DNA_pol_E_B"/>
    <property type="match status" value="1"/>
</dbReference>
<evidence type="ECO:0000256" key="5">
    <source>
        <dbReference type="ARBA" id="ARBA00023242"/>
    </source>
</evidence>
<dbReference type="InterPro" id="IPR007185">
    <property type="entry name" value="DNA_pol_a/d/e_bsu"/>
</dbReference>
<dbReference type="KEGG" id="ccp:CHC_T00002866001"/>
<dbReference type="GO" id="GO:0008622">
    <property type="term" value="C:epsilon DNA polymerase complex"/>
    <property type="evidence" value="ECO:0007669"/>
    <property type="project" value="InterPro"/>
</dbReference>
<dbReference type="AlphaFoldDB" id="R7QAS8"/>
<dbReference type="InterPro" id="IPR016266">
    <property type="entry name" value="POLE2"/>
</dbReference>
<dbReference type="GO" id="GO:0006261">
    <property type="term" value="P:DNA-templated DNA replication"/>
    <property type="evidence" value="ECO:0007669"/>
    <property type="project" value="InterPro"/>
</dbReference>
<dbReference type="Gene3D" id="3.60.21.60">
    <property type="match status" value="1"/>
</dbReference>
<dbReference type="PANTHER" id="PTHR12708">
    <property type="entry name" value="DNA POLYMERASE EPSILON SUBUNIT B"/>
    <property type="match status" value="1"/>
</dbReference>
<keyword evidence="4" id="KW-0238">DNA-binding</keyword>
<evidence type="ECO:0000313" key="9">
    <source>
        <dbReference type="EMBL" id="CDF34496.1"/>
    </source>
</evidence>
<feature type="compositionally biased region" description="Acidic residues" evidence="7">
    <location>
        <begin position="580"/>
        <end position="593"/>
    </location>
</feature>
<keyword evidence="5" id="KW-0539">Nucleus</keyword>
<dbReference type="GO" id="GO:0003677">
    <property type="term" value="F:DNA binding"/>
    <property type="evidence" value="ECO:0007669"/>
    <property type="project" value="UniProtKB-KW"/>
</dbReference>
<evidence type="ECO:0000256" key="2">
    <source>
        <dbReference type="ARBA" id="ARBA00009560"/>
    </source>
</evidence>
<dbReference type="STRING" id="2769.R7QAS8"/>
<comment type="similarity">
    <text evidence="2">Belongs to the DNA polymerase epsilon subunit B family.</text>
</comment>
<dbReference type="PANTHER" id="PTHR12708:SF0">
    <property type="entry name" value="DNA POLYMERASE EPSILON SUBUNIT 2"/>
    <property type="match status" value="1"/>
</dbReference>
<feature type="compositionally biased region" description="Basic and acidic residues" evidence="7">
    <location>
        <begin position="620"/>
        <end position="632"/>
    </location>
</feature>
<evidence type="ECO:0000256" key="1">
    <source>
        <dbReference type="ARBA" id="ARBA00004123"/>
    </source>
</evidence>
<proteinExistence type="inferred from homology"/>
<dbReference type="GeneID" id="17322032"/>
<feature type="region of interest" description="Disordered" evidence="7">
    <location>
        <begin position="493"/>
        <end position="596"/>
    </location>
</feature>
<sequence>MNGILTKDLAESIASRLQKDADRQVGMAAASIEVINTFTVPSWQSDTEPSTSGFGTQNRISAPPKPVIDGRPQSKAGMFRSRYELLLAKTLRNPQFRPPASGMLSMAKSSPYYQLTGIESLAGSKDEKLVLGMLTQLEEGSWFLEDLNGSVKLDLSEASVTAGLHTECSFAIAQGHLIETPNQESIFHVSAMGTPPLEKREESLNAMSKNPNLFGGHFEASETAQLLKLEKEAVDTMFLLLSDVALDNSRVMAGLKHMFTGYIEDGALPKLVVLMGNFLSHPFGQHVDDVMTLTEKFTELGTAIAADFSPLLEECVFVVVPGMNDPGPGNVLPRPPMPKTVMKGFIDAVGSERVHLATNPCRLRYMTQEIVILRDDLMQKMIRHCSVKPEFGESGSMSEHFVKSVVDQSHLCPLPNSARPVLWRHAHALWLFPVPHVVVLADKTDGYICKYGGTLGLNPGSFATDFSFQVYLPAQKRAQQSSVNSEEILDKTENAIHQSDQECVSDRGDSDDDASGDDNSTEEVDMHIGGIAMDTDGEGLPLPGQPLDKDEAGNSDAMLDDISAGAEDGGEDEGKHLSDDDMGASESESDDDSVLIPLDALPKRDIKAMLRQAVASDDSGEPKKDASRSGEN</sequence>
<evidence type="ECO:0000256" key="6">
    <source>
        <dbReference type="ARBA" id="ARBA00032930"/>
    </source>
</evidence>
<dbReference type="GO" id="GO:0042276">
    <property type="term" value="P:error-prone translesion synthesis"/>
    <property type="evidence" value="ECO:0007669"/>
    <property type="project" value="TreeGrafter"/>
</dbReference>
<dbReference type="OrthoDB" id="10254730at2759"/>
<evidence type="ECO:0000256" key="3">
    <source>
        <dbReference type="ARBA" id="ARBA00022705"/>
    </source>
</evidence>
<keyword evidence="3" id="KW-0235">DNA replication</keyword>
<dbReference type="Proteomes" id="UP000012073">
    <property type="component" value="Unassembled WGS sequence"/>
</dbReference>